<dbReference type="RefSeq" id="XP_013338085.1">
    <property type="nucleotide sequence ID" value="XM_013482631.1"/>
</dbReference>
<evidence type="ECO:0000313" key="2">
    <source>
        <dbReference type="Proteomes" id="UP000030763"/>
    </source>
</evidence>
<evidence type="ECO:0000313" key="1">
    <source>
        <dbReference type="EMBL" id="CDJ61435.1"/>
    </source>
</evidence>
<keyword evidence="2" id="KW-1185">Reference proteome</keyword>
<organism evidence="1 2">
    <name type="scientific">Eimeria maxima</name>
    <name type="common">Coccidian parasite</name>
    <dbReference type="NCBI Taxonomy" id="5804"/>
    <lineage>
        <taxon>Eukaryota</taxon>
        <taxon>Sar</taxon>
        <taxon>Alveolata</taxon>
        <taxon>Apicomplexa</taxon>
        <taxon>Conoidasida</taxon>
        <taxon>Coccidia</taxon>
        <taxon>Eucoccidiorida</taxon>
        <taxon>Eimeriorina</taxon>
        <taxon>Eimeriidae</taxon>
        <taxon>Eimeria</taxon>
    </lineage>
</organism>
<accession>U6MIF5</accession>
<protein>
    <submittedName>
        <fullName evidence="1">Uncharacterized protein</fullName>
    </submittedName>
</protein>
<dbReference type="GeneID" id="25334110"/>
<reference evidence="1" key="2">
    <citation type="submission" date="2013-10" db="EMBL/GenBank/DDBJ databases">
        <authorList>
            <person name="Aslett M."/>
        </authorList>
    </citation>
    <scope>NUCLEOTIDE SEQUENCE [LARGE SCALE GENOMIC DNA]</scope>
    <source>
        <strain evidence="1">Weybridge</strain>
    </source>
</reference>
<gene>
    <name evidence="1" type="ORF">EMWEY_00001240</name>
</gene>
<sequence>MPCSTRHRRKATAHGSWPPLLTAPGRCAVLYRKSAVAVEALVVIRGSALKYDSDKSLIHRTEITSP</sequence>
<dbReference type="VEuPathDB" id="ToxoDB:EMWEY_00001240"/>
<dbReference type="EMBL" id="HG722088">
    <property type="protein sequence ID" value="CDJ61435.1"/>
    <property type="molecule type" value="Genomic_DNA"/>
</dbReference>
<reference evidence="1" key="1">
    <citation type="submission" date="2013-10" db="EMBL/GenBank/DDBJ databases">
        <title>Genomic analysis of the causative agents of coccidiosis in chickens.</title>
        <authorList>
            <person name="Reid A.J."/>
            <person name="Blake D."/>
            <person name="Billington K."/>
            <person name="Browne H."/>
            <person name="Dunn M."/>
            <person name="Hung S."/>
            <person name="Kawahara F."/>
            <person name="Miranda-Saavedra D."/>
            <person name="Mourier T."/>
            <person name="Nagra H."/>
            <person name="Otto T.D."/>
            <person name="Rawlings N."/>
            <person name="Sanchez A."/>
            <person name="Sanders M."/>
            <person name="Subramaniam C."/>
            <person name="Tay Y."/>
            <person name="Dear P."/>
            <person name="Doerig C."/>
            <person name="Gruber A."/>
            <person name="Parkinson J."/>
            <person name="Shirley M."/>
            <person name="Wan K.L."/>
            <person name="Berriman M."/>
            <person name="Tomley F."/>
            <person name="Pain A."/>
        </authorList>
    </citation>
    <scope>NUCLEOTIDE SEQUENCE [LARGE SCALE GENOMIC DNA]</scope>
    <source>
        <strain evidence="1">Weybridge</strain>
    </source>
</reference>
<dbReference type="Proteomes" id="UP000030763">
    <property type="component" value="Unassembled WGS sequence"/>
</dbReference>
<name>U6MIF5_EIMMA</name>
<dbReference type="AlphaFoldDB" id="U6MIF5"/>
<proteinExistence type="predicted"/>